<protein>
    <recommendedName>
        <fullName evidence="2">C2H2-type domain-containing protein</fullName>
    </recommendedName>
</protein>
<feature type="domain" description="C2H2-type" evidence="2">
    <location>
        <begin position="749"/>
        <end position="778"/>
    </location>
</feature>
<dbReference type="InterPro" id="IPR036412">
    <property type="entry name" value="HAD-like_sf"/>
</dbReference>
<comment type="caution">
    <text evidence="3">The sequence shown here is derived from an EMBL/GenBank/DDBJ whole genome shotgun (WGS) entry which is preliminary data.</text>
</comment>
<dbReference type="PANTHER" id="PTHR18901:SF38">
    <property type="entry name" value="PSEUDOURIDINE-5'-PHOSPHATASE"/>
    <property type="match status" value="1"/>
</dbReference>
<evidence type="ECO:0000313" key="3">
    <source>
        <dbReference type="EMBL" id="KAF4637573.1"/>
    </source>
</evidence>
<proteinExistence type="predicted"/>
<keyword evidence="1" id="KW-0862">Zinc</keyword>
<dbReference type="SUPFAM" id="SSF56784">
    <property type="entry name" value="HAD-like"/>
    <property type="match status" value="1"/>
</dbReference>
<dbReference type="Gene3D" id="1.10.150.240">
    <property type="entry name" value="Putative phosphatase, domain 2"/>
    <property type="match status" value="1"/>
</dbReference>
<dbReference type="NCBIfam" id="TIGR01509">
    <property type="entry name" value="HAD-SF-IA-v3"/>
    <property type="match status" value="1"/>
</dbReference>
<accession>A0A8H4W7V6</accession>
<dbReference type="GO" id="GO:0016791">
    <property type="term" value="F:phosphatase activity"/>
    <property type="evidence" value="ECO:0007669"/>
    <property type="project" value="UniProtKB-ARBA"/>
</dbReference>
<dbReference type="AlphaFoldDB" id="A0A8H4W7V6"/>
<dbReference type="PANTHER" id="PTHR18901">
    <property type="entry name" value="2-DEOXYGLUCOSE-6-PHOSPHATE PHOSPHATASE 2"/>
    <property type="match status" value="1"/>
</dbReference>
<dbReference type="FunFam" id="3.40.50.1000:FF:000131">
    <property type="entry name" value="HAD superfamily hydrolase, putative"/>
    <property type="match status" value="1"/>
</dbReference>
<evidence type="ECO:0000313" key="4">
    <source>
        <dbReference type="Proteomes" id="UP000566819"/>
    </source>
</evidence>
<reference evidence="3 4" key="1">
    <citation type="submission" date="2020-03" db="EMBL/GenBank/DDBJ databases">
        <title>Draft Genome Sequence of Cudoniella acicularis.</title>
        <authorList>
            <person name="Buettner E."/>
            <person name="Kellner H."/>
        </authorList>
    </citation>
    <scope>NUCLEOTIDE SEQUENCE [LARGE SCALE GENOMIC DNA]</scope>
    <source>
        <strain evidence="3 4">DSM 108380</strain>
    </source>
</reference>
<keyword evidence="1" id="KW-0863">Zinc-finger</keyword>
<dbReference type="PROSITE" id="PS00028">
    <property type="entry name" value="ZINC_FINGER_C2H2_1"/>
    <property type="match status" value="1"/>
</dbReference>
<dbReference type="EMBL" id="JAAMPI010000018">
    <property type="protein sequence ID" value="KAF4637573.1"/>
    <property type="molecule type" value="Genomic_DNA"/>
</dbReference>
<dbReference type="InterPro" id="IPR023214">
    <property type="entry name" value="HAD_sf"/>
</dbReference>
<organism evidence="3 4">
    <name type="scientific">Cudoniella acicularis</name>
    <dbReference type="NCBI Taxonomy" id="354080"/>
    <lineage>
        <taxon>Eukaryota</taxon>
        <taxon>Fungi</taxon>
        <taxon>Dikarya</taxon>
        <taxon>Ascomycota</taxon>
        <taxon>Pezizomycotina</taxon>
        <taxon>Leotiomycetes</taxon>
        <taxon>Helotiales</taxon>
        <taxon>Tricladiaceae</taxon>
        <taxon>Cudoniella</taxon>
    </lineage>
</organism>
<sequence>MEALAHQFLHLPECYDSDEAASEDEQQPVAFRQGMRQIKVIFENALENRTTSKKALKNHRPIASAPGTQEHNQRWYNIFMAFFKTLNLPPATKPHADHVYRFMDVAARTLIRSGIRNKALPSLSSLQTGLRHLVAMLIEIYGFTATKQDSKRIESLFNKLVKEKVLFKGKWRKPNRVGFQTILYMVDTWMSSGLKDGVLSWDIHISRQLSIVLIGSFGSRCGDVVRSRMYADMECVCYRDLTISFFGGDDTQDLIMNVTLRFVKGYKDMENDDRSFRVDALHSNAHNATCAVKMLLIQALRVGAVAAKSWSELKAQTLGRADKTVQWTTPDHPVIPALMGRSAFLDLAKPAVVQQPLRTINSMAWKARFVNGFRVHDLRHGTLADLAHLDDQSKIRGHASMASAASVGHKMSTFMADTTESYIGGSDASTWTLRAESTWIDSRGPKIGQVPFIPRPFAPDELVNYCKSMKWDHLDEAKIKRARHDLRVRDKEEWRAMCSTDAAPFVAAAAPSAASKLALQPLAPKDINAKIAKRASSDEDKIDPSLLALPVPGKVLSQSTLSIPVTQSAAPILDALDQPWSDSVVSQDDPDILESDKALSEEEADNAQHLMGLILGSSEEGQSAEDLATDEETEFLDALEDSPARHATDDPIHANADEFIKYFSSMNVTKHTGIWAWSESKFNEQVEQYLPCGNSRDRPTRFVISCPNRIYGCPYTSSYGLSVAHHHDVCTKTSAEATRASGKPATGGFKCRKEGCGEEFPSKDTRCDHERQHNWTRKQCDLGCTDGAWFDHHAQWKRHRDRHHDDRWDVTTTCSFPGCTRTDPFAAQTDLVSHLRWVHKLAGAATKPYLPPKPPLPTWGKRLCPFPDCVRAAPGATGFSNLQGIMRHLMGKKEHCHGPITWDIKSQLQGRPAHESIDLLLNWANLPDVSREEYTKQLHKVQEEQFRNAAPLPGVEKLLKDLENGKNENGRKIHIALATSSHKGHFDIKTAHLEGLFKVFEPHRRLLGDDPRIPKGKGKPSPDIYLQALKAVNESLEEGEEEIKPEECLVFEDGIPGVVAGRKAGMRVVWVPHPGLAAEV</sequence>
<keyword evidence="4" id="KW-1185">Reference proteome</keyword>
<dbReference type="Proteomes" id="UP000566819">
    <property type="component" value="Unassembled WGS sequence"/>
</dbReference>
<gene>
    <name evidence="3" type="ORF">G7Y89_g504</name>
</gene>
<dbReference type="InterPro" id="IPR006439">
    <property type="entry name" value="HAD-SF_hydro_IA"/>
</dbReference>
<dbReference type="GO" id="GO:0008270">
    <property type="term" value="F:zinc ion binding"/>
    <property type="evidence" value="ECO:0007669"/>
    <property type="project" value="UniProtKB-KW"/>
</dbReference>
<dbReference type="Pfam" id="PF00702">
    <property type="entry name" value="Hydrolase"/>
    <property type="match status" value="1"/>
</dbReference>
<dbReference type="PROSITE" id="PS50157">
    <property type="entry name" value="ZINC_FINGER_C2H2_2"/>
    <property type="match status" value="1"/>
</dbReference>
<dbReference type="Gene3D" id="3.40.50.1000">
    <property type="entry name" value="HAD superfamily/HAD-like"/>
    <property type="match status" value="1"/>
</dbReference>
<name>A0A8H4W7V6_9HELO</name>
<dbReference type="OrthoDB" id="4369634at2759"/>
<evidence type="ECO:0000256" key="1">
    <source>
        <dbReference type="PROSITE-ProRule" id="PRU00042"/>
    </source>
</evidence>
<dbReference type="InterPro" id="IPR023198">
    <property type="entry name" value="PGP-like_dom2"/>
</dbReference>
<dbReference type="SMART" id="SM00355">
    <property type="entry name" value="ZnF_C2H2"/>
    <property type="match status" value="3"/>
</dbReference>
<keyword evidence="1" id="KW-0479">Metal-binding</keyword>
<evidence type="ECO:0000259" key="2">
    <source>
        <dbReference type="PROSITE" id="PS50157"/>
    </source>
</evidence>
<dbReference type="InterPro" id="IPR013087">
    <property type="entry name" value="Znf_C2H2_type"/>
</dbReference>